<protein>
    <submittedName>
        <fullName evidence="1">Uncharacterized protein</fullName>
    </submittedName>
</protein>
<dbReference type="PIR" id="B71124">
    <property type="entry name" value="B71124"/>
</dbReference>
<keyword evidence="2" id="KW-1185">Reference proteome</keyword>
<proteinExistence type="predicted"/>
<evidence type="ECO:0000313" key="1">
    <source>
        <dbReference type="EMBL" id="BAA29852.1"/>
    </source>
</evidence>
<dbReference type="AlphaFoldDB" id="O58500"/>
<gene>
    <name evidence="1" type="ordered locus">PH0761</name>
</gene>
<dbReference type="Proteomes" id="UP000000752">
    <property type="component" value="Chromosome"/>
</dbReference>
<name>O58500_PYRHO</name>
<organism evidence="1 2">
    <name type="scientific">Pyrococcus horikoshii (strain ATCC 700860 / DSM 12428 / JCM 9974 / NBRC 100139 / OT-3)</name>
    <dbReference type="NCBI Taxonomy" id="70601"/>
    <lineage>
        <taxon>Archaea</taxon>
        <taxon>Methanobacteriati</taxon>
        <taxon>Methanobacteriota</taxon>
        <taxon>Thermococci</taxon>
        <taxon>Thermococcales</taxon>
        <taxon>Thermococcaceae</taxon>
        <taxon>Pyrococcus</taxon>
    </lineage>
</organism>
<dbReference type="EnsemblBacteria" id="BAA29852">
    <property type="protein sequence ID" value="BAA29852"/>
    <property type="gene ID" value="BAA29852"/>
</dbReference>
<reference evidence="1 2" key="1">
    <citation type="journal article" date="1998" name="DNA Res.">
        <title>Complete sequence and gene organization of the genome of a hyper-thermophilic archaebacterium, Pyrococcus horikoshii OT3.</title>
        <authorList>
            <person name="Kawarabayasi Y."/>
            <person name="Sawada M."/>
            <person name="Horikawa H."/>
            <person name="Haikawa Y."/>
            <person name="Hino Y."/>
            <person name="Yamamoto S."/>
            <person name="Sekine M."/>
            <person name="Baba S."/>
            <person name="Kosugi H."/>
            <person name="Hosoyama A."/>
            <person name="Nagai Y."/>
            <person name="Sakai M."/>
            <person name="Ogura K."/>
            <person name="Otuka R."/>
            <person name="Nakazawa H."/>
            <person name="Takamiya M."/>
            <person name="Ohfuku Y."/>
            <person name="Funahashi T."/>
            <person name="Tanaka T."/>
            <person name="Kudoh Y."/>
            <person name="Yamazaki J."/>
            <person name="Kushida N."/>
            <person name="Oguchi A."/>
            <person name="Aoki K."/>
            <person name="Nakamura Y."/>
            <person name="Robb T.F."/>
            <person name="Horikoshi K."/>
            <person name="Masuchi Y."/>
            <person name="Shizuya H."/>
            <person name="Kikuchi H."/>
        </authorList>
    </citation>
    <scope>NUCLEOTIDE SEQUENCE [LARGE SCALE GENOMIC DNA]</scope>
    <source>
        <strain evidence="2">ATCC 700860 / DSM 12428 / JCM 9974 / NBRC 100139 / OT-3</strain>
    </source>
</reference>
<accession>O58500</accession>
<evidence type="ECO:0000313" key="2">
    <source>
        <dbReference type="Proteomes" id="UP000000752"/>
    </source>
</evidence>
<dbReference type="EMBL" id="BA000001">
    <property type="protein sequence ID" value="BAA29852.1"/>
    <property type="molecule type" value="Genomic_DNA"/>
</dbReference>
<dbReference type="KEGG" id="pho:PH0761"/>
<sequence length="111" mass="11585">MRITIPGDSLVIYSITVVIAPGPEISGMARGITATSSSVTSSSSILTEESFPDSISIPILNRSIPPAIAKASILEPKNLNIHCPTSAKTVRVMKTVIETFLATSCLISAGK</sequence>